<dbReference type="Gene3D" id="3.80.10.10">
    <property type="entry name" value="Ribonuclease Inhibitor"/>
    <property type="match status" value="1"/>
</dbReference>
<dbReference type="AlphaFoldDB" id="F2UGZ0"/>
<protein>
    <recommendedName>
        <fullName evidence="3">NOD3 protein</fullName>
    </recommendedName>
</protein>
<dbReference type="eggNOG" id="KOG4308">
    <property type="taxonomic scope" value="Eukaryota"/>
</dbReference>
<organism evidence="2">
    <name type="scientific">Salpingoeca rosetta (strain ATCC 50818 / BSB-021)</name>
    <dbReference type="NCBI Taxonomy" id="946362"/>
    <lineage>
        <taxon>Eukaryota</taxon>
        <taxon>Choanoflagellata</taxon>
        <taxon>Craspedida</taxon>
        <taxon>Salpingoecidae</taxon>
        <taxon>Salpingoeca</taxon>
    </lineage>
</organism>
<evidence type="ECO:0000313" key="2">
    <source>
        <dbReference type="Proteomes" id="UP000007799"/>
    </source>
</evidence>
<dbReference type="OrthoDB" id="427001at2759"/>
<dbReference type="EMBL" id="GL832974">
    <property type="protein sequence ID" value="EGD76389.1"/>
    <property type="molecule type" value="Genomic_DNA"/>
</dbReference>
<dbReference type="SMART" id="SM00368">
    <property type="entry name" value="LRR_RI"/>
    <property type="match status" value="2"/>
</dbReference>
<dbReference type="GeneID" id="16071865"/>
<accession>F2UGZ0</accession>
<dbReference type="Proteomes" id="UP000007799">
    <property type="component" value="Unassembled WGS sequence"/>
</dbReference>
<dbReference type="SUPFAM" id="SSF52047">
    <property type="entry name" value="RNI-like"/>
    <property type="match status" value="1"/>
</dbReference>
<dbReference type="InterPro" id="IPR032675">
    <property type="entry name" value="LRR_dom_sf"/>
</dbReference>
<sequence>MGDTHSKAEGEERAREEVEALLAQTKLRGEVKDKIRAIANNTGGDKWAKALAEALKDNTCLKWLTLWYNRISDEGALALAEVLKHNTTMTALGLEHNNIGPEGAVALADALKHNTTLTALM</sequence>
<dbReference type="OMA" id="IAIALVX"/>
<keyword evidence="2" id="KW-1185">Reference proteome</keyword>
<name>F2UGZ0_SALR5</name>
<dbReference type="PANTHER" id="PTHR24114:SF2">
    <property type="entry name" value="F-BOX DOMAIN-CONTAINING PROTEIN-RELATED"/>
    <property type="match status" value="1"/>
</dbReference>
<gene>
    <name evidence="1" type="ORF">PTSG_07513</name>
</gene>
<proteinExistence type="predicted"/>
<dbReference type="RefSeq" id="XP_004991304.1">
    <property type="nucleotide sequence ID" value="XM_004991247.1"/>
</dbReference>
<dbReference type="InterPro" id="IPR052394">
    <property type="entry name" value="LRR-containing"/>
</dbReference>
<dbReference type="KEGG" id="sre:PTSG_07513"/>
<dbReference type="InParanoid" id="F2UGZ0"/>
<dbReference type="Pfam" id="PF13516">
    <property type="entry name" value="LRR_6"/>
    <property type="match status" value="2"/>
</dbReference>
<dbReference type="InterPro" id="IPR001611">
    <property type="entry name" value="Leu-rich_rpt"/>
</dbReference>
<evidence type="ECO:0000313" key="1">
    <source>
        <dbReference type="EMBL" id="EGD76389.1"/>
    </source>
</evidence>
<reference evidence="1" key="1">
    <citation type="submission" date="2009-08" db="EMBL/GenBank/DDBJ databases">
        <title>Annotation of Salpingoeca rosetta.</title>
        <authorList>
            <consortium name="The Broad Institute Genome Sequencing Platform"/>
            <person name="Russ C."/>
            <person name="Cuomo C."/>
            <person name="Burger G."/>
            <person name="Gray M.W."/>
            <person name="Holland P.W.H."/>
            <person name="King N."/>
            <person name="Lang F.B.F."/>
            <person name="Roger A.J."/>
            <person name="Ruiz-Trillo I."/>
            <person name="Young S.K."/>
            <person name="Zeng Q."/>
            <person name="Gargeya S."/>
            <person name="Alvarado L."/>
            <person name="Berlin A."/>
            <person name="Chapman S.B."/>
            <person name="Chen Z."/>
            <person name="Freedman E."/>
            <person name="Gellesch M."/>
            <person name="Goldberg J."/>
            <person name="Griggs A."/>
            <person name="Gujja S."/>
            <person name="Heilman E."/>
            <person name="Heiman D."/>
            <person name="Howarth C."/>
            <person name="Mehta T."/>
            <person name="Neiman D."/>
            <person name="Pearson M."/>
            <person name="Roberts A."/>
            <person name="Saif S."/>
            <person name="Shea T."/>
            <person name="Shenoy N."/>
            <person name="Sisk P."/>
            <person name="Stolte C."/>
            <person name="Sykes S."/>
            <person name="White J."/>
            <person name="Yandava C."/>
            <person name="Haas B."/>
            <person name="Nusbaum C."/>
            <person name="Birren B."/>
        </authorList>
    </citation>
    <scope>NUCLEOTIDE SEQUENCE [LARGE SCALE GENOMIC DNA]</scope>
    <source>
        <strain evidence="1">ATCC 50818</strain>
    </source>
</reference>
<evidence type="ECO:0008006" key="3">
    <source>
        <dbReference type="Google" id="ProtNLM"/>
    </source>
</evidence>
<dbReference type="PANTHER" id="PTHR24114">
    <property type="entry name" value="LEUCINE RICH REPEAT FAMILY PROTEIN"/>
    <property type="match status" value="1"/>
</dbReference>